<feature type="transmembrane region" description="Helical" evidence="1">
    <location>
        <begin position="20"/>
        <end position="43"/>
    </location>
</feature>
<protein>
    <recommendedName>
        <fullName evidence="4">DUF2798 domain-containing protein</fullName>
    </recommendedName>
</protein>
<keyword evidence="1" id="KW-1133">Transmembrane helix</keyword>
<keyword evidence="1" id="KW-0472">Membrane</keyword>
<name>A0A7G9T5B3_9LACO</name>
<dbReference type="EMBL" id="CP060724">
    <property type="protein sequence ID" value="QNN75288.1"/>
    <property type="molecule type" value="Genomic_DNA"/>
</dbReference>
<dbReference type="RefSeq" id="WP_187529122.1">
    <property type="nucleotide sequence ID" value="NZ_CP060724.1"/>
</dbReference>
<evidence type="ECO:0000313" key="2">
    <source>
        <dbReference type="EMBL" id="QNN75288.1"/>
    </source>
</evidence>
<dbReference type="KEGG" id="wdi:H9L19_07980"/>
<reference evidence="2 3" key="1">
    <citation type="submission" date="2020-08" db="EMBL/GenBank/DDBJ databases">
        <title>Genome sequence of Weissella diestrammenae KACC 16890T.</title>
        <authorList>
            <person name="Hyun D.-W."/>
            <person name="Bae J.-W."/>
        </authorList>
    </citation>
    <scope>NUCLEOTIDE SEQUENCE [LARGE SCALE GENOMIC DNA]</scope>
    <source>
        <strain evidence="2 3">KACC 16890</strain>
    </source>
</reference>
<proteinExistence type="predicted"/>
<dbReference type="AlphaFoldDB" id="A0A7G9T5B3"/>
<feature type="transmembrane region" description="Helical" evidence="1">
    <location>
        <begin position="63"/>
        <end position="84"/>
    </location>
</feature>
<gene>
    <name evidence="2" type="ORF">H9L19_07980</name>
</gene>
<accession>A0A7G9T5B3</accession>
<organism evidence="2 3">
    <name type="scientific">Weissella diestrammenae</name>
    <dbReference type="NCBI Taxonomy" id="1162633"/>
    <lineage>
        <taxon>Bacteria</taxon>
        <taxon>Bacillati</taxon>
        <taxon>Bacillota</taxon>
        <taxon>Bacilli</taxon>
        <taxon>Lactobacillales</taxon>
        <taxon>Lactobacillaceae</taxon>
        <taxon>Weissella</taxon>
    </lineage>
</organism>
<dbReference type="Proteomes" id="UP000515800">
    <property type="component" value="Chromosome"/>
</dbReference>
<sequence length="95" mass="10797">MGKTLIIRKKENFSFTEQIIIVISWGFVLIMLGMTLFNLLHVYTDTLSVMQLFLGINESTLKSIVTLMLMPLSIWLIPALIAFVQLGEHKDAQDV</sequence>
<evidence type="ECO:0000256" key="1">
    <source>
        <dbReference type="SAM" id="Phobius"/>
    </source>
</evidence>
<keyword evidence="1" id="KW-0812">Transmembrane</keyword>
<keyword evidence="3" id="KW-1185">Reference proteome</keyword>
<evidence type="ECO:0008006" key="4">
    <source>
        <dbReference type="Google" id="ProtNLM"/>
    </source>
</evidence>
<evidence type="ECO:0000313" key="3">
    <source>
        <dbReference type="Proteomes" id="UP000515800"/>
    </source>
</evidence>